<proteinExistence type="predicted"/>
<dbReference type="AlphaFoldDB" id="A0A0B6D4L5"/>
<protein>
    <recommendedName>
        <fullName evidence="4">Response regulator</fullName>
    </recommendedName>
</protein>
<feature type="coiled-coil region" evidence="1">
    <location>
        <begin position="131"/>
        <end position="162"/>
    </location>
</feature>
<dbReference type="RefSeq" id="WP_044526961.1">
    <property type="nucleotide sequence ID" value="NZ_CP009440.1"/>
</dbReference>
<evidence type="ECO:0000313" key="2">
    <source>
        <dbReference type="EMBL" id="AJI52603.1"/>
    </source>
</evidence>
<dbReference type="EMBL" id="CP009440">
    <property type="protein sequence ID" value="AJI52603.1"/>
    <property type="molecule type" value="Genomic_DNA"/>
</dbReference>
<dbReference type="InterPro" id="IPR011006">
    <property type="entry name" value="CheY-like_superfamily"/>
</dbReference>
<evidence type="ECO:0000313" key="3">
    <source>
        <dbReference type="Proteomes" id="UP000031830"/>
    </source>
</evidence>
<name>A0A0B6D4L5_9GAMM</name>
<reference evidence="2 3" key="1">
    <citation type="journal article" date="2015" name="Genome Announc.">
        <title>Genome sequencing of 18 francisella strains to aid in assay development and testing.</title>
        <authorList>
            <person name="Johnson S.L."/>
            <person name="Daligault H.E."/>
            <person name="Davenport K.W."/>
            <person name="Coyne S.R."/>
            <person name="Frey K.G."/>
            <person name="Koroleva G.I."/>
            <person name="Broomall S.M."/>
            <person name="Bishop-Lilly K.A."/>
            <person name="Bruce D.C."/>
            <person name="Chertkov O."/>
            <person name="Freitas T."/>
            <person name="Jaissle J."/>
            <person name="Ladner J.T."/>
            <person name="Rosenzweig C.N."/>
            <person name="Gibbons H.S."/>
            <person name="Palacios G.F."/>
            <person name="Redden C.L."/>
            <person name="Xu Y."/>
            <person name="Minogue T.D."/>
            <person name="Chain P.S."/>
        </authorList>
    </citation>
    <scope>NUCLEOTIDE SEQUENCE [LARGE SCALE GENOMIC DNA]</scope>
    <source>
        <strain evidence="2 3">GA01-2794</strain>
    </source>
</reference>
<gene>
    <name evidence="2" type="ORF">LA55_1949</name>
</gene>
<evidence type="ECO:0000256" key="1">
    <source>
        <dbReference type="SAM" id="Coils"/>
    </source>
</evidence>
<keyword evidence="1" id="KW-0175">Coiled coil</keyword>
<dbReference type="SUPFAM" id="SSF52172">
    <property type="entry name" value="CheY-like"/>
    <property type="match status" value="1"/>
</dbReference>
<organism evidence="2 3">
    <name type="scientific">Francisella philomiragia</name>
    <dbReference type="NCBI Taxonomy" id="28110"/>
    <lineage>
        <taxon>Bacteria</taxon>
        <taxon>Pseudomonadati</taxon>
        <taxon>Pseudomonadota</taxon>
        <taxon>Gammaproteobacteria</taxon>
        <taxon>Thiotrichales</taxon>
        <taxon>Francisellaceae</taxon>
        <taxon>Francisella</taxon>
    </lineage>
</organism>
<dbReference type="OrthoDB" id="7063807at2"/>
<dbReference type="KEGG" id="fpz:LA55_1949"/>
<sequence length="223" mass="25810">MINIVYVDDQSSEISTFKWSFLRQVDDKYEVNILGIEPKYSLEDTYVEIFDSNKVDAVIVDFFLTDMASTNFNGAELINYILHRNPLMPAFLLTAFQSDAIKSESIDVYHVYPKAILSKRQTNGEHESTFSDLVKKQINKSESKLKEAVRELEKLIEDKQIDNDWTIDKEDRLIELDNLLEKYGFSNSIPSLLKRDSNIDKLVELIQVTRNLLDEISDEKANT</sequence>
<accession>A0A0B6D4L5</accession>
<dbReference type="Proteomes" id="UP000031830">
    <property type="component" value="Chromosome"/>
</dbReference>
<dbReference type="Gene3D" id="3.40.50.2300">
    <property type="match status" value="1"/>
</dbReference>
<evidence type="ECO:0008006" key="4">
    <source>
        <dbReference type="Google" id="ProtNLM"/>
    </source>
</evidence>